<evidence type="ECO:0000256" key="3">
    <source>
        <dbReference type="ARBA" id="ARBA00022840"/>
    </source>
</evidence>
<dbReference type="GO" id="GO:0030983">
    <property type="term" value="F:mismatched DNA binding"/>
    <property type="evidence" value="ECO:0007669"/>
    <property type="project" value="InterPro"/>
</dbReference>
<evidence type="ECO:0000259" key="7">
    <source>
        <dbReference type="SMART" id="SM00533"/>
    </source>
</evidence>
<dbReference type="InterPro" id="IPR036678">
    <property type="entry name" value="MutS_con_dom_sf"/>
</dbReference>
<evidence type="ECO:0000256" key="2">
    <source>
        <dbReference type="ARBA" id="ARBA00022741"/>
    </source>
</evidence>
<evidence type="ECO:0000313" key="9">
    <source>
        <dbReference type="EMBL" id="VDO20981.1"/>
    </source>
</evidence>
<dbReference type="GO" id="GO:0005524">
    <property type="term" value="F:ATP binding"/>
    <property type="evidence" value="ECO:0007669"/>
    <property type="project" value="UniProtKB-KW"/>
</dbReference>
<keyword evidence="5" id="KW-0469">Meiosis</keyword>
<dbReference type="PANTHER" id="PTHR11361">
    <property type="entry name" value="DNA MISMATCH REPAIR PROTEIN MUTS FAMILY MEMBER"/>
    <property type="match status" value="1"/>
</dbReference>
<evidence type="ECO:0000313" key="11">
    <source>
        <dbReference type="WBParaSite" id="BTMF_0000804301-mRNA-1"/>
    </source>
</evidence>
<sequence>MQRDTSSSAPKYRSFTSTRERSRYSGNGTKLSLTSCIIFSVVEGRGSARGEIGLASIDALCSELHLWQFIDSASYARLRIQFQIQEPVEVIVPETFVEKANSMNPVLELIRSTYPEVEITMINRRFFNDLKGIELLKQLSSSESSNITPEVYKKYYCMAAAAALIKYVECIQNILFAQNSLKVTYLFAEKSCFIDVNTMRNVEVVERIHLKQKTLGRSLFSVLNTCLTSGGVRLLRSSLLQPSADLSMIETRLDAIEELISNQPKFDRLRAIIAGISDIYRLITVCCYLQNQNETVRIVEHRITQILNLQQTLHLINPLKDALKNSRAHLFRLCYNVRRQLFLKFVLINFFSEYFLFFLSTIKIHDLKHLDDERFESIMNILDEKLNTTCKVGERSSLALRQKRCYAIRDGIDQMIDVMRKAYEELLRDTREKGNEDASEISEAKLIYTASRGFHFCIPCLDPVARIKLPSQFIDMVRNRTSVSCTTRSLLRYNERIDEVVNEITIRSNVIVVELLNKIRLMIPCLYHAIEAISMVDFISSLAVYAMKIPSVRPSFSPSMSMIIKRGRHPLLDLASENFIPNDVYLSPESRINIITGPNMAGKSTYLKQICLLHVLAQTGSFVPAEMAAFPILTRIFSRIGHNDDLTANLSAFAVEMSEMAPILSTADSLSLVLIDELACSTAYDEGLSICFAICEELLRRKAYVVFATHYLDLASLATMYPSVENFHFSANTVKIKQDDDSEVEKLHCSHQLYTGPYNGPLYAFNLADLTTFPREVLTEAHTLAMSLRTQRNVMVEMDDEMRQRRSIIRFACKLRSMLPLLTKTDTDAAAPYLSKLRDQLFQDLPPLTNDQ</sequence>
<accession>A0A158PSY7</accession>
<dbReference type="WBParaSite" id="BTMF_0000804301-mRNA-1">
    <property type="protein sequence ID" value="BTMF_0000804301-mRNA-1"/>
    <property type="gene ID" value="BTMF_0000804301"/>
</dbReference>
<dbReference type="Pfam" id="PF05188">
    <property type="entry name" value="MutS_II"/>
    <property type="match status" value="1"/>
</dbReference>
<dbReference type="AlphaFoldDB" id="A0A158PSY7"/>
<keyword evidence="10" id="KW-1185">Reference proteome</keyword>
<dbReference type="GO" id="GO:0006298">
    <property type="term" value="P:mismatch repair"/>
    <property type="evidence" value="ECO:0007669"/>
    <property type="project" value="InterPro"/>
</dbReference>
<dbReference type="GO" id="GO:0140664">
    <property type="term" value="F:ATP-dependent DNA damage sensor activity"/>
    <property type="evidence" value="ECO:0007669"/>
    <property type="project" value="InterPro"/>
</dbReference>
<proteinExistence type="inferred from homology"/>
<dbReference type="STRING" id="42155.A0A158PSY7"/>
<evidence type="ECO:0000256" key="1">
    <source>
        <dbReference type="ARBA" id="ARBA00006271"/>
    </source>
</evidence>
<evidence type="ECO:0000256" key="5">
    <source>
        <dbReference type="ARBA" id="ARBA00023254"/>
    </source>
</evidence>
<dbReference type="FunFam" id="3.40.50.300:FF:000870">
    <property type="entry name" value="MutS protein homolog 4"/>
    <property type="match status" value="1"/>
</dbReference>
<dbReference type="EMBL" id="UZAG01015507">
    <property type="protein sequence ID" value="VDO20981.1"/>
    <property type="molecule type" value="Genomic_DNA"/>
</dbReference>
<dbReference type="InterPro" id="IPR027417">
    <property type="entry name" value="P-loop_NTPase"/>
</dbReference>
<dbReference type="Pfam" id="PF05192">
    <property type="entry name" value="MutS_III"/>
    <property type="match status" value="1"/>
</dbReference>
<dbReference type="SUPFAM" id="SSF52540">
    <property type="entry name" value="P-loop containing nucleoside triphosphate hydrolases"/>
    <property type="match status" value="1"/>
</dbReference>
<feature type="domain" description="DNA mismatch repair proteins mutS family" evidence="8">
    <location>
        <begin position="590"/>
        <end position="786"/>
    </location>
</feature>
<dbReference type="SMART" id="SM00533">
    <property type="entry name" value="MUTSd"/>
    <property type="match status" value="1"/>
</dbReference>
<dbReference type="SUPFAM" id="SSF53150">
    <property type="entry name" value="DNA repair protein MutS, domain II"/>
    <property type="match status" value="1"/>
</dbReference>
<dbReference type="InterPro" id="IPR007860">
    <property type="entry name" value="DNA_mmatch_repair_MutS_con_dom"/>
</dbReference>
<gene>
    <name evidence="9" type="ORF">BTMF_LOCUS6142</name>
</gene>
<dbReference type="GO" id="GO:0007131">
    <property type="term" value="P:reciprocal meiotic recombination"/>
    <property type="evidence" value="ECO:0007669"/>
    <property type="project" value="TreeGrafter"/>
</dbReference>
<dbReference type="Gene3D" id="3.30.420.110">
    <property type="entry name" value="MutS, connector domain"/>
    <property type="match status" value="1"/>
</dbReference>
<dbReference type="FunFam" id="3.30.420.110:FF:000003">
    <property type="entry name" value="mutS protein homolog 4"/>
    <property type="match status" value="1"/>
</dbReference>
<evidence type="ECO:0000259" key="8">
    <source>
        <dbReference type="SMART" id="SM00534"/>
    </source>
</evidence>
<dbReference type="GO" id="GO:0005634">
    <property type="term" value="C:nucleus"/>
    <property type="evidence" value="ECO:0007669"/>
    <property type="project" value="TreeGrafter"/>
</dbReference>
<dbReference type="InterPro" id="IPR045076">
    <property type="entry name" value="MutS"/>
</dbReference>
<reference evidence="11" key="1">
    <citation type="submission" date="2016-04" db="UniProtKB">
        <authorList>
            <consortium name="WormBaseParasite"/>
        </authorList>
    </citation>
    <scope>IDENTIFICATION</scope>
</reference>
<protein>
    <submittedName>
        <fullName evidence="11">DNA_MISMATCH_REPAIR_2 domain-containing protein</fullName>
    </submittedName>
</protein>
<dbReference type="InterPro" id="IPR036187">
    <property type="entry name" value="DNA_mismatch_repair_MutS_sf"/>
</dbReference>
<dbReference type="InterPro" id="IPR011184">
    <property type="entry name" value="DNA_mismatch_repair_Msh2"/>
</dbReference>
<feature type="compositionally biased region" description="Polar residues" evidence="6">
    <location>
        <begin position="1"/>
        <end position="17"/>
    </location>
</feature>
<name>A0A158PSY7_9BILA</name>
<dbReference type="PANTHER" id="PTHR11361:SF21">
    <property type="entry name" value="MUTS PROTEIN HOMOLOG 4"/>
    <property type="match status" value="1"/>
</dbReference>
<comment type="similarity">
    <text evidence="1">Belongs to the DNA mismatch repair MutS family.</text>
</comment>
<dbReference type="Proteomes" id="UP000280834">
    <property type="component" value="Unassembled WGS sequence"/>
</dbReference>
<organism evidence="11">
    <name type="scientific">Brugia timori</name>
    <dbReference type="NCBI Taxonomy" id="42155"/>
    <lineage>
        <taxon>Eukaryota</taxon>
        <taxon>Metazoa</taxon>
        <taxon>Ecdysozoa</taxon>
        <taxon>Nematoda</taxon>
        <taxon>Chromadorea</taxon>
        <taxon>Rhabditida</taxon>
        <taxon>Spirurina</taxon>
        <taxon>Spiruromorpha</taxon>
        <taxon>Filarioidea</taxon>
        <taxon>Onchocercidae</taxon>
        <taxon>Brugia</taxon>
    </lineage>
</organism>
<dbReference type="Gene3D" id="1.10.1420.10">
    <property type="match status" value="3"/>
</dbReference>
<dbReference type="InterPro" id="IPR000432">
    <property type="entry name" value="DNA_mismatch_repair_MutS_C"/>
</dbReference>
<dbReference type="PIRSF" id="PIRSF005813">
    <property type="entry name" value="MSH2"/>
    <property type="match status" value="1"/>
</dbReference>
<reference evidence="9 10" key="2">
    <citation type="submission" date="2018-11" db="EMBL/GenBank/DDBJ databases">
        <authorList>
            <consortium name="Pathogen Informatics"/>
        </authorList>
    </citation>
    <scope>NUCLEOTIDE SEQUENCE [LARGE SCALE GENOMIC DNA]</scope>
</reference>
<dbReference type="InterPro" id="IPR007696">
    <property type="entry name" value="DNA_mismatch_repair_MutS_core"/>
</dbReference>
<evidence type="ECO:0000256" key="6">
    <source>
        <dbReference type="SAM" id="MobiDB-lite"/>
    </source>
</evidence>
<keyword evidence="2" id="KW-0547">Nucleotide-binding</keyword>
<evidence type="ECO:0000313" key="10">
    <source>
        <dbReference type="Proteomes" id="UP000280834"/>
    </source>
</evidence>
<dbReference type="Pfam" id="PF00488">
    <property type="entry name" value="MutS_V"/>
    <property type="match status" value="1"/>
</dbReference>
<dbReference type="SMART" id="SM00534">
    <property type="entry name" value="MUTSac"/>
    <property type="match status" value="1"/>
</dbReference>
<dbReference type="SUPFAM" id="SSF48334">
    <property type="entry name" value="DNA repair protein MutS, domain III"/>
    <property type="match status" value="1"/>
</dbReference>
<keyword evidence="3" id="KW-0067">ATP-binding</keyword>
<keyword evidence="4" id="KW-0238">DNA-binding</keyword>
<evidence type="ECO:0000256" key="4">
    <source>
        <dbReference type="ARBA" id="ARBA00023125"/>
    </source>
</evidence>
<dbReference type="Gene3D" id="3.40.50.300">
    <property type="entry name" value="P-loop containing nucleotide triphosphate hydrolases"/>
    <property type="match status" value="1"/>
</dbReference>
<feature type="domain" description="DNA mismatch repair protein MutS core" evidence="7">
    <location>
        <begin position="214"/>
        <end position="575"/>
    </location>
</feature>
<feature type="region of interest" description="Disordered" evidence="6">
    <location>
        <begin position="1"/>
        <end position="25"/>
    </location>
</feature>